<name>A0A1M4TA90_9CLOT</name>
<reference evidence="18" key="1">
    <citation type="submission" date="2016-11" db="EMBL/GenBank/DDBJ databases">
        <authorList>
            <person name="Varghese N."/>
            <person name="Submissions S."/>
        </authorList>
    </citation>
    <scope>NUCLEOTIDE SEQUENCE [LARGE SCALE GENOMIC DNA]</scope>
    <source>
        <strain evidence="18">DSM 10124</strain>
    </source>
</reference>
<dbReference type="PANTHER" id="PTHR21581:SF6">
    <property type="entry name" value="TRAFFICKING PROTEIN PARTICLE COMPLEX SUBUNIT 12"/>
    <property type="match status" value="1"/>
</dbReference>
<dbReference type="Pfam" id="PF07943">
    <property type="entry name" value="PBP5_C"/>
    <property type="match status" value="1"/>
</dbReference>
<feature type="active site" evidence="13">
    <location>
        <position position="121"/>
    </location>
</feature>
<feature type="binding site" evidence="14">
    <location>
        <position position="227"/>
    </location>
    <ligand>
        <name>substrate</name>
    </ligand>
</feature>
<dbReference type="InterPro" id="IPR001967">
    <property type="entry name" value="Peptidase_S11_N"/>
</dbReference>
<dbReference type="PRINTS" id="PR00725">
    <property type="entry name" value="DADACBPTASE1"/>
</dbReference>
<keyword evidence="8" id="KW-0378">Hydrolase</keyword>
<comment type="pathway">
    <text evidence="2">Cell wall biogenesis; peptidoglycan biosynthesis.</text>
</comment>
<comment type="similarity">
    <text evidence="3 15">Belongs to the peptidase S11 family.</text>
</comment>
<dbReference type="GO" id="GO:0009002">
    <property type="term" value="F:serine-type D-Ala-D-Ala carboxypeptidase activity"/>
    <property type="evidence" value="ECO:0007669"/>
    <property type="project" value="UniProtKB-EC"/>
</dbReference>
<evidence type="ECO:0000256" key="1">
    <source>
        <dbReference type="ARBA" id="ARBA00003217"/>
    </source>
</evidence>
<organism evidence="17 18">
    <name type="scientific">Caloramator proteoclasticus DSM 10124</name>
    <dbReference type="NCBI Taxonomy" id="1121262"/>
    <lineage>
        <taxon>Bacteria</taxon>
        <taxon>Bacillati</taxon>
        <taxon>Bacillota</taxon>
        <taxon>Clostridia</taxon>
        <taxon>Eubacteriales</taxon>
        <taxon>Clostridiaceae</taxon>
        <taxon>Caloramator</taxon>
    </lineage>
</organism>
<evidence type="ECO:0000256" key="6">
    <source>
        <dbReference type="ARBA" id="ARBA00022670"/>
    </source>
</evidence>
<keyword evidence="7" id="KW-0732">Signal</keyword>
<keyword evidence="6" id="KW-0645">Protease</keyword>
<dbReference type="InterPro" id="IPR037167">
    <property type="entry name" value="Peptidase_S11_C_sf"/>
</dbReference>
<feature type="domain" description="Peptidase S11 D-Ala-D-Ala carboxypeptidase A C-terminal" evidence="16">
    <location>
        <begin position="277"/>
        <end position="367"/>
    </location>
</feature>
<protein>
    <recommendedName>
        <fullName evidence="4">serine-type D-Ala-D-Ala carboxypeptidase</fullName>
        <ecNumber evidence="4">3.4.16.4</ecNumber>
    </recommendedName>
</protein>
<comment type="catalytic activity">
    <reaction evidence="12">
        <text>Preferential cleavage: (Ac)2-L-Lys-D-Ala-|-D-Ala. Also transpeptidation of peptidyl-alanyl moieties that are N-acyl substituents of D-alanine.</text>
        <dbReference type="EC" id="3.4.16.4"/>
    </reaction>
</comment>
<dbReference type="Proteomes" id="UP000184423">
    <property type="component" value="Unassembled WGS sequence"/>
</dbReference>
<dbReference type="GO" id="GO:0009252">
    <property type="term" value="P:peptidoglycan biosynthetic process"/>
    <property type="evidence" value="ECO:0007669"/>
    <property type="project" value="UniProtKB-UniPathway"/>
</dbReference>
<evidence type="ECO:0000256" key="14">
    <source>
        <dbReference type="PIRSR" id="PIRSR618044-2"/>
    </source>
</evidence>
<evidence type="ECO:0000256" key="8">
    <source>
        <dbReference type="ARBA" id="ARBA00022801"/>
    </source>
</evidence>
<keyword evidence="11" id="KW-0961">Cell wall biogenesis/degradation</keyword>
<evidence type="ECO:0000256" key="4">
    <source>
        <dbReference type="ARBA" id="ARBA00012448"/>
    </source>
</evidence>
<evidence type="ECO:0000256" key="5">
    <source>
        <dbReference type="ARBA" id="ARBA00022645"/>
    </source>
</evidence>
<dbReference type="InterPro" id="IPR015956">
    <property type="entry name" value="Peniciliin-bd_prot_C_sf"/>
</dbReference>
<dbReference type="Pfam" id="PF00768">
    <property type="entry name" value="Peptidase_S11"/>
    <property type="match status" value="1"/>
</dbReference>
<dbReference type="SUPFAM" id="SSF69189">
    <property type="entry name" value="Penicillin-binding protein associated domain"/>
    <property type="match status" value="1"/>
</dbReference>
<dbReference type="UniPathway" id="UPA00219"/>
<evidence type="ECO:0000313" key="18">
    <source>
        <dbReference type="Proteomes" id="UP000184423"/>
    </source>
</evidence>
<dbReference type="GO" id="GO:0008360">
    <property type="term" value="P:regulation of cell shape"/>
    <property type="evidence" value="ECO:0007669"/>
    <property type="project" value="UniProtKB-KW"/>
</dbReference>
<dbReference type="Gene3D" id="3.40.710.10">
    <property type="entry name" value="DD-peptidase/beta-lactamase superfamily"/>
    <property type="match status" value="1"/>
</dbReference>
<evidence type="ECO:0000256" key="2">
    <source>
        <dbReference type="ARBA" id="ARBA00004752"/>
    </source>
</evidence>
<keyword evidence="18" id="KW-1185">Reference proteome</keyword>
<evidence type="ECO:0000256" key="12">
    <source>
        <dbReference type="ARBA" id="ARBA00034000"/>
    </source>
</evidence>
<dbReference type="EC" id="3.4.16.4" evidence="4"/>
<dbReference type="InterPro" id="IPR012907">
    <property type="entry name" value="Peptidase_S11_C"/>
</dbReference>
<keyword evidence="9" id="KW-0133">Cell shape</keyword>
<gene>
    <name evidence="17" type="ORF">SAMN02746091_00328</name>
</gene>
<dbReference type="GO" id="GO:0071555">
    <property type="term" value="P:cell wall organization"/>
    <property type="evidence" value="ECO:0007669"/>
    <property type="project" value="UniProtKB-KW"/>
</dbReference>
<dbReference type="AlphaFoldDB" id="A0A1M4TA90"/>
<dbReference type="EMBL" id="FQVG01000004">
    <property type="protein sequence ID" value="SHE41393.1"/>
    <property type="molecule type" value="Genomic_DNA"/>
</dbReference>
<dbReference type="SUPFAM" id="SSF56601">
    <property type="entry name" value="beta-lactamase/transpeptidase-like"/>
    <property type="match status" value="1"/>
</dbReference>
<evidence type="ECO:0000259" key="16">
    <source>
        <dbReference type="SMART" id="SM00936"/>
    </source>
</evidence>
<dbReference type="GO" id="GO:0006508">
    <property type="term" value="P:proteolysis"/>
    <property type="evidence" value="ECO:0007669"/>
    <property type="project" value="UniProtKB-KW"/>
</dbReference>
<dbReference type="InterPro" id="IPR018044">
    <property type="entry name" value="Peptidase_S11"/>
</dbReference>
<dbReference type="RefSeq" id="WP_073247731.1">
    <property type="nucleotide sequence ID" value="NZ_FQVG01000004.1"/>
</dbReference>
<feature type="active site" description="Acyl-ester intermediate" evidence="13">
    <location>
        <position position="61"/>
    </location>
</feature>
<keyword evidence="10" id="KW-0573">Peptidoglycan synthesis</keyword>
<evidence type="ECO:0000256" key="13">
    <source>
        <dbReference type="PIRSR" id="PIRSR618044-1"/>
    </source>
</evidence>
<dbReference type="Gene3D" id="2.60.410.10">
    <property type="entry name" value="D-Ala-D-Ala carboxypeptidase, C-terminal domain"/>
    <property type="match status" value="1"/>
</dbReference>
<evidence type="ECO:0000256" key="3">
    <source>
        <dbReference type="ARBA" id="ARBA00007164"/>
    </source>
</evidence>
<dbReference type="InterPro" id="IPR012338">
    <property type="entry name" value="Beta-lactam/transpept-like"/>
</dbReference>
<dbReference type="PANTHER" id="PTHR21581">
    <property type="entry name" value="D-ALANYL-D-ALANINE CARBOXYPEPTIDASE"/>
    <property type="match status" value="1"/>
</dbReference>
<sequence>MNKRLNVIFLTILLVFMFTYQVKAEVKVEPNLNCRSAILVEFTTGKILYEYKSHEKLAPASVTKIMTMLLVMEAIDSGKIKLSDKVVVSENAKRLGGSTMYLETGEVRTVEELLKGAAVESANDACVALAEFLCGTEEEFVKKMNERAKALGMNNTHFVNCYGFYDPNHYTSAYDIAIMSRELLKHSKILDYTTIWMETITEGRKTPFTLVNRNKMLKAYKGCDGLKTGYTKEAMYCISATAKRGNVRLISVIMGAPSAKERNAMAAQLLDVGFAKYDSFDVVKKGEVVGEVSIPKAKPESVKVVAKDNLNVVVEKGNKPNIQKKIEIFKDLRLPINKGETVGVIKAVDGDNVYGQVEAIVDCKIEKMKFIDTLNRVFKSFLNAN</sequence>
<evidence type="ECO:0000256" key="15">
    <source>
        <dbReference type="RuleBase" id="RU004016"/>
    </source>
</evidence>
<evidence type="ECO:0000256" key="9">
    <source>
        <dbReference type="ARBA" id="ARBA00022960"/>
    </source>
</evidence>
<comment type="function">
    <text evidence="1">Removes C-terminal D-alanyl residues from sugar-peptide cell wall precursors.</text>
</comment>
<keyword evidence="5 17" id="KW-0121">Carboxypeptidase</keyword>
<dbReference type="SMART" id="SM00936">
    <property type="entry name" value="PBP5_C"/>
    <property type="match status" value="1"/>
</dbReference>
<evidence type="ECO:0000256" key="7">
    <source>
        <dbReference type="ARBA" id="ARBA00022729"/>
    </source>
</evidence>
<evidence type="ECO:0000256" key="11">
    <source>
        <dbReference type="ARBA" id="ARBA00023316"/>
    </source>
</evidence>
<proteinExistence type="inferred from homology"/>
<evidence type="ECO:0000256" key="10">
    <source>
        <dbReference type="ARBA" id="ARBA00022984"/>
    </source>
</evidence>
<evidence type="ECO:0000313" key="17">
    <source>
        <dbReference type="EMBL" id="SHE41393.1"/>
    </source>
</evidence>
<feature type="active site" description="Acyl-ester intermediate" evidence="13">
    <location>
        <position position="64"/>
    </location>
</feature>
<accession>A0A1M4TA90</accession>